<keyword evidence="5 7" id="KW-0687">Ribonucleoprotein</keyword>
<dbReference type="GO" id="GO:0019843">
    <property type="term" value="F:rRNA binding"/>
    <property type="evidence" value="ECO:0007669"/>
    <property type="project" value="UniProtKB-UniRule"/>
</dbReference>
<dbReference type="Gene3D" id="3.30.160.810">
    <property type="match status" value="1"/>
</dbReference>
<sequence>MSKGLIGRKVGMTQIFDEVGNRIAVTAVKVEGNVVVQKKSAKGKDGYSAVKVGFGDVKLLEKEGTEAKWRLSKPRVGVFLKAGIDKPRRFVREFRVAEGSLDSYEVGQELGADTFDLGAFIDVTGTSKGRGFTGVMKRHNFAGTKASHGVHEFFRHGGSIGMSAYPGRVFKGKKMAGQYGNTRVTVQNLRVVQIMAEENVILIKGAVPGPNGGIVTLRSAVKKTVV</sequence>
<name>A0A328C9Z1_9DELT</name>
<dbReference type="GO" id="GO:0022625">
    <property type="term" value="C:cytosolic large ribosomal subunit"/>
    <property type="evidence" value="ECO:0007669"/>
    <property type="project" value="TreeGrafter"/>
</dbReference>
<comment type="function">
    <text evidence="7 9">One of the primary rRNA binding proteins, it binds directly near the 3'-end of the 23S rRNA, where it nucleates assembly of the 50S subunit.</text>
</comment>
<evidence type="ECO:0000256" key="7">
    <source>
        <dbReference type="HAMAP-Rule" id="MF_01325"/>
    </source>
</evidence>
<dbReference type="EMBL" id="QHKO01000002">
    <property type="protein sequence ID" value="RAL23804.1"/>
    <property type="molecule type" value="Genomic_DNA"/>
</dbReference>
<dbReference type="SUPFAM" id="SSF50447">
    <property type="entry name" value="Translation proteins"/>
    <property type="match status" value="1"/>
</dbReference>
<comment type="caution">
    <text evidence="10">The sequence shown here is derived from an EMBL/GenBank/DDBJ whole genome shotgun (WGS) entry which is preliminary data.</text>
</comment>
<gene>
    <name evidence="7" type="primary">rplC</name>
    <name evidence="10" type="ORF">DL240_06525</name>
</gene>
<comment type="subunit">
    <text evidence="7 9">Part of the 50S ribosomal subunit. Forms a cluster with proteins L14 and L19.</text>
</comment>
<dbReference type="Proteomes" id="UP000249169">
    <property type="component" value="Unassembled WGS sequence"/>
</dbReference>
<dbReference type="PROSITE" id="PS00474">
    <property type="entry name" value="RIBOSOMAL_L3"/>
    <property type="match status" value="1"/>
</dbReference>
<dbReference type="OrthoDB" id="9806135at2"/>
<evidence type="ECO:0000256" key="9">
    <source>
        <dbReference type="RuleBase" id="RU003906"/>
    </source>
</evidence>
<dbReference type="InterPro" id="IPR009000">
    <property type="entry name" value="Transl_B-barrel_sf"/>
</dbReference>
<evidence type="ECO:0000313" key="10">
    <source>
        <dbReference type="EMBL" id="RAL23804.1"/>
    </source>
</evidence>
<keyword evidence="3 7" id="KW-0694">RNA-binding</keyword>
<dbReference type="AlphaFoldDB" id="A0A328C9Z1"/>
<dbReference type="GO" id="GO:0006412">
    <property type="term" value="P:translation"/>
    <property type="evidence" value="ECO:0007669"/>
    <property type="project" value="UniProtKB-UniRule"/>
</dbReference>
<dbReference type="RefSeq" id="WP_111729062.1">
    <property type="nucleotide sequence ID" value="NZ_QHKO01000002.1"/>
</dbReference>
<keyword evidence="2 7" id="KW-0699">rRNA-binding</keyword>
<keyword evidence="4 7" id="KW-0689">Ribosomal protein</keyword>
<dbReference type="PANTHER" id="PTHR11229">
    <property type="entry name" value="50S RIBOSOMAL PROTEIN L3"/>
    <property type="match status" value="1"/>
</dbReference>
<dbReference type="Gene3D" id="2.40.30.10">
    <property type="entry name" value="Translation factors"/>
    <property type="match status" value="1"/>
</dbReference>
<evidence type="ECO:0000313" key="11">
    <source>
        <dbReference type="Proteomes" id="UP000249169"/>
    </source>
</evidence>
<dbReference type="InterPro" id="IPR019927">
    <property type="entry name" value="Ribosomal_uL3_bac/org-type"/>
</dbReference>
<dbReference type="InterPro" id="IPR019926">
    <property type="entry name" value="Ribosomal_uL3_CS"/>
</dbReference>
<evidence type="ECO:0000256" key="5">
    <source>
        <dbReference type="ARBA" id="ARBA00023274"/>
    </source>
</evidence>
<dbReference type="HAMAP" id="MF_01325_B">
    <property type="entry name" value="Ribosomal_uL3_B"/>
    <property type="match status" value="1"/>
</dbReference>
<dbReference type="FunFam" id="2.40.30.10:FF:000004">
    <property type="entry name" value="50S ribosomal protein L3"/>
    <property type="match status" value="1"/>
</dbReference>
<dbReference type="PANTHER" id="PTHR11229:SF16">
    <property type="entry name" value="LARGE RIBOSOMAL SUBUNIT PROTEIN UL3C"/>
    <property type="match status" value="1"/>
</dbReference>
<evidence type="ECO:0000256" key="6">
    <source>
        <dbReference type="ARBA" id="ARBA00035243"/>
    </source>
</evidence>
<evidence type="ECO:0000256" key="2">
    <source>
        <dbReference type="ARBA" id="ARBA00022730"/>
    </source>
</evidence>
<evidence type="ECO:0000256" key="1">
    <source>
        <dbReference type="ARBA" id="ARBA00006540"/>
    </source>
</evidence>
<organism evidence="10 11">
    <name type="scientific">Lujinxingia litoralis</name>
    <dbReference type="NCBI Taxonomy" id="2211119"/>
    <lineage>
        <taxon>Bacteria</taxon>
        <taxon>Deltaproteobacteria</taxon>
        <taxon>Bradymonadales</taxon>
        <taxon>Lujinxingiaceae</taxon>
        <taxon>Lujinxingia</taxon>
    </lineage>
</organism>
<keyword evidence="11" id="KW-1185">Reference proteome</keyword>
<protein>
    <recommendedName>
        <fullName evidence="6 7">Large ribosomal subunit protein uL3</fullName>
    </recommendedName>
</protein>
<dbReference type="GO" id="GO:0003735">
    <property type="term" value="F:structural constituent of ribosome"/>
    <property type="evidence" value="ECO:0007669"/>
    <property type="project" value="UniProtKB-UniRule"/>
</dbReference>
<dbReference type="NCBIfam" id="TIGR03625">
    <property type="entry name" value="L3_bact"/>
    <property type="match status" value="1"/>
</dbReference>
<dbReference type="InterPro" id="IPR000597">
    <property type="entry name" value="Ribosomal_uL3"/>
</dbReference>
<comment type="similarity">
    <text evidence="1 7 8">Belongs to the universal ribosomal protein uL3 family.</text>
</comment>
<proteinExistence type="inferred from homology"/>
<reference evidence="10 11" key="1">
    <citation type="submission" date="2018-05" db="EMBL/GenBank/DDBJ databases">
        <title>Lujinxingia marina gen. nov. sp. nov., a new facultative anaerobic member of the class Deltaproteobacteria, and proposal of Lujinxingaceae fam. nov.</title>
        <authorList>
            <person name="Li C.-M."/>
        </authorList>
    </citation>
    <scope>NUCLEOTIDE SEQUENCE [LARGE SCALE GENOMIC DNA]</scope>
    <source>
        <strain evidence="10 11">B210</strain>
    </source>
</reference>
<accession>A0A328C9Z1</accession>
<evidence type="ECO:0000256" key="8">
    <source>
        <dbReference type="RuleBase" id="RU003905"/>
    </source>
</evidence>
<evidence type="ECO:0000256" key="3">
    <source>
        <dbReference type="ARBA" id="ARBA00022884"/>
    </source>
</evidence>
<dbReference type="Pfam" id="PF00297">
    <property type="entry name" value="Ribosomal_L3"/>
    <property type="match status" value="1"/>
</dbReference>
<evidence type="ECO:0000256" key="4">
    <source>
        <dbReference type="ARBA" id="ARBA00022980"/>
    </source>
</evidence>